<gene>
    <name evidence="1" type="ORF">OV287_29825</name>
</gene>
<dbReference type="EMBL" id="JAPNKA010000001">
    <property type="protein sequence ID" value="MCY1078675.1"/>
    <property type="molecule type" value="Genomic_DNA"/>
</dbReference>
<accession>A0ABT4AAI3</accession>
<protein>
    <submittedName>
        <fullName evidence="1">Type VI secretion system baseplate subunit TssF</fullName>
    </submittedName>
</protein>
<reference evidence="1 2" key="1">
    <citation type="submission" date="2022-11" db="EMBL/GenBank/DDBJ databases">
        <title>Minimal conservation of predation-associated metabolite biosynthetic gene clusters underscores biosynthetic potential of Myxococcota including descriptions for ten novel species: Archangium lansinium sp. nov., Myxococcus landrumus sp. nov., Nannocystis bai.</title>
        <authorList>
            <person name="Ahearne A."/>
            <person name="Stevens C."/>
            <person name="Phillips K."/>
        </authorList>
    </citation>
    <scope>NUCLEOTIDE SEQUENCE [LARGE SCALE GENOMIC DNA]</scope>
    <source>
        <strain evidence="1 2">MIWBW</strain>
    </source>
</reference>
<evidence type="ECO:0000313" key="2">
    <source>
        <dbReference type="Proteomes" id="UP001207654"/>
    </source>
</evidence>
<dbReference type="Pfam" id="PF05947">
    <property type="entry name" value="T6SS_TssF"/>
    <property type="match status" value="1"/>
</dbReference>
<dbReference type="InterPro" id="IPR010272">
    <property type="entry name" value="T6SS_TssF"/>
</dbReference>
<name>A0ABT4AAI3_9BACT</name>
<sequence>MQMDDTLYKAFLEELQALEKFRMSYTALHPAAPLDREDQDVRRLIEALALFSTRTRQAGQRALARGTMRLFQQHFSYLLDPVPAMAMLRAVPDARFVDATELPRGTPLLLNPGSASAPTGPLTFQTQASLRLLPISLSQVRVEQRGAEACRLRLTFESGFPRNDEPGALRLYINHLNDFRSSLAMFHHLKHGVRAASVLFDERGAEVAVGPAGGARGPVRFGAPRLSASEAEPFEHPLQRVRSFIHFPQQELFLEVQVPPPPRNWRGFTLCLELAGRWPLELVLTPETFVLHAVPVVNLQRGMSNPIEHDGTRERHGIQHPEVSSGYRVHSVLGVYQMESQGMVPLRPGAISGGPGTYELENEGQGGARKTWLSLELPGAFMKPARVAVEASWHQPLPAQFDASGYRAVLAERSLEGVQWSLVGAVKPGIDNPLEHSQQALLQLLSLRTQRFLGLEELVFLLETLGVREQRYFRELVRHFTSVKVQSKPFARSAAGFKYIYQLALSDLDATLLPTVDLFLERLLDLLGAWSTEDVIELEARLSRVEKPLRLSRS</sequence>
<comment type="caution">
    <text evidence="1">The sequence shown here is derived from an EMBL/GenBank/DDBJ whole genome shotgun (WGS) entry which is preliminary data.</text>
</comment>
<organism evidence="1 2">
    <name type="scientific">Archangium lansingense</name>
    <dbReference type="NCBI Taxonomy" id="2995310"/>
    <lineage>
        <taxon>Bacteria</taxon>
        <taxon>Pseudomonadati</taxon>
        <taxon>Myxococcota</taxon>
        <taxon>Myxococcia</taxon>
        <taxon>Myxococcales</taxon>
        <taxon>Cystobacterineae</taxon>
        <taxon>Archangiaceae</taxon>
        <taxon>Archangium</taxon>
    </lineage>
</organism>
<dbReference type="PANTHER" id="PTHR35370:SF1">
    <property type="entry name" value="TYPE VI SECRETION SYSTEM COMPONENT TSSF1"/>
    <property type="match status" value="1"/>
</dbReference>
<evidence type="ECO:0000313" key="1">
    <source>
        <dbReference type="EMBL" id="MCY1078675.1"/>
    </source>
</evidence>
<dbReference type="Proteomes" id="UP001207654">
    <property type="component" value="Unassembled WGS sequence"/>
</dbReference>
<keyword evidence="2" id="KW-1185">Reference proteome</keyword>
<dbReference type="PANTHER" id="PTHR35370">
    <property type="entry name" value="CYTOPLASMIC PROTEIN-RELATED-RELATED"/>
    <property type="match status" value="1"/>
</dbReference>
<dbReference type="RefSeq" id="WP_267537440.1">
    <property type="nucleotide sequence ID" value="NZ_JAPNKA010000001.1"/>
</dbReference>
<proteinExistence type="predicted"/>